<gene>
    <name evidence="1" type="ORF">RRG08_056820</name>
</gene>
<dbReference type="EMBL" id="JAWDGP010002185">
    <property type="protein sequence ID" value="KAK3784864.1"/>
    <property type="molecule type" value="Genomic_DNA"/>
</dbReference>
<dbReference type="AlphaFoldDB" id="A0AAE1ABH3"/>
<accession>A0AAE1ABH3</accession>
<comment type="caution">
    <text evidence="1">The sequence shown here is derived from an EMBL/GenBank/DDBJ whole genome shotgun (WGS) entry which is preliminary data.</text>
</comment>
<protein>
    <submittedName>
        <fullName evidence="1">Uncharacterized protein</fullName>
    </submittedName>
</protein>
<name>A0AAE1ABH3_9GAST</name>
<dbReference type="Proteomes" id="UP001283361">
    <property type="component" value="Unassembled WGS sequence"/>
</dbReference>
<organism evidence="1 2">
    <name type="scientific">Elysia crispata</name>
    <name type="common">lettuce slug</name>
    <dbReference type="NCBI Taxonomy" id="231223"/>
    <lineage>
        <taxon>Eukaryota</taxon>
        <taxon>Metazoa</taxon>
        <taxon>Spiralia</taxon>
        <taxon>Lophotrochozoa</taxon>
        <taxon>Mollusca</taxon>
        <taxon>Gastropoda</taxon>
        <taxon>Heterobranchia</taxon>
        <taxon>Euthyneura</taxon>
        <taxon>Panpulmonata</taxon>
        <taxon>Sacoglossa</taxon>
        <taxon>Placobranchoidea</taxon>
        <taxon>Plakobranchidae</taxon>
        <taxon>Elysia</taxon>
    </lineage>
</organism>
<sequence>MHTHDPDAVDIDDPKINPGCRLPVAAKYFHQDMSHSHGWLQSTSTKTCLRATSGSMAEEYEKLKEAACVTVSSVVSLAAVRTGLVAMPFRQGLFYPVGGHDRSFQFLLDQQERLRQKDIETVKSDISWNLLIRFPSGFTLKDYILYQPGKVAPQLANTRLAWEKPEWEEQKTNPKTYAGAFVLNGELSVRAFTCPVYPCAGETWRLESVYDYDSGVRGVGKTGVAMLSLDRNRRKIEFSVQVTSVACNAVSL</sequence>
<keyword evidence="2" id="KW-1185">Reference proteome</keyword>
<reference evidence="1" key="1">
    <citation type="journal article" date="2023" name="G3 (Bethesda)">
        <title>A reference genome for the long-term kleptoplast-retaining sea slug Elysia crispata morphotype clarki.</title>
        <authorList>
            <person name="Eastman K.E."/>
            <person name="Pendleton A.L."/>
            <person name="Shaikh M.A."/>
            <person name="Suttiyut T."/>
            <person name="Ogas R."/>
            <person name="Tomko P."/>
            <person name="Gavelis G."/>
            <person name="Widhalm J.R."/>
            <person name="Wisecaver J.H."/>
        </authorList>
    </citation>
    <scope>NUCLEOTIDE SEQUENCE</scope>
    <source>
        <strain evidence="1">ECLA1</strain>
    </source>
</reference>
<evidence type="ECO:0000313" key="2">
    <source>
        <dbReference type="Proteomes" id="UP001283361"/>
    </source>
</evidence>
<proteinExistence type="predicted"/>
<evidence type="ECO:0000313" key="1">
    <source>
        <dbReference type="EMBL" id="KAK3784864.1"/>
    </source>
</evidence>